<dbReference type="AlphaFoldDB" id="A0A5C3MZ65"/>
<feature type="domain" description="AMP-dependent synthetase/ligase" evidence="3">
    <location>
        <begin position="116"/>
        <end position="381"/>
    </location>
</feature>
<keyword evidence="6" id="KW-1185">Reference proteome</keyword>
<feature type="domain" description="Thioester reductase (TE)" evidence="4">
    <location>
        <begin position="718"/>
        <end position="955"/>
    </location>
</feature>
<evidence type="ECO:0000313" key="6">
    <source>
        <dbReference type="Proteomes" id="UP000305948"/>
    </source>
</evidence>
<dbReference type="Gene3D" id="3.40.50.720">
    <property type="entry name" value="NAD(P)-binding Rossmann-like Domain"/>
    <property type="match status" value="1"/>
</dbReference>
<dbReference type="Proteomes" id="UP000305948">
    <property type="component" value="Unassembled WGS sequence"/>
</dbReference>
<evidence type="ECO:0000256" key="2">
    <source>
        <dbReference type="ARBA" id="ARBA00022553"/>
    </source>
</evidence>
<dbReference type="Pfam" id="PF23562">
    <property type="entry name" value="AMP-binding_C_3"/>
    <property type="match status" value="1"/>
</dbReference>
<keyword evidence="1" id="KW-0596">Phosphopantetheine</keyword>
<dbReference type="InterPro" id="IPR042099">
    <property type="entry name" value="ANL_N_sf"/>
</dbReference>
<dbReference type="Pfam" id="PF07993">
    <property type="entry name" value="NAD_binding_4"/>
    <property type="match status" value="1"/>
</dbReference>
<dbReference type="Gene3D" id="3.40.50.12780">
    <property type="entry name" value="N-terminal domain of ligase-like"/>
    <property type="match status" value="1"/>
</dbReference>
<organism evidence="5 6">
    <name type="scientific">Heliocybe sulcata</name>
    <dbReference type="NCBI Taxonomy" id="5364"/>
    <lineage>
        <taxon>Eukaryota</taxon>
        <taxon>Fungi</taxon>
        <taxon>Dikarya</taxon>
        <taxon>Basidiomycota</taxon>
        <taxon>Agaricomycotina</taxon>
        <taxon>Agaricomycetes</taxon>
        <taxon>Gloeophyllales</taxon>
        <taxon>Gloeophyllaceae</taxon>
        <taxon>Heliocybe</taxon>
    </lineage>
</organism>
<dbReference type="PANTHER" id="PTHR43439">
    <property type="entry name" value="PHENYLACETATE-COENZYME A LIGASE"/>
    <property type="match status" value="1"/>
</dbReference>
<proteinExistence type="predicted"/>
<accession>A0A5C3MZ65</accession>
<dbReference type="Pfam" id="PF00501">
    <property type="entry name" value="AMP-binding"/>
    <property type="match status" value="1"/>
</dbReference>
<dbReference type="STRING" id="5364.A0A5C3MZ65"/>
<dbReference type="SUPFAM" id="SSF51735">
    <property type="entry name" value="NAD(P)-binding Rossmann-fold domains"/>
    <property type="match status" value="1"/>
</dbReference>
<dbReference type="SUPFAM" id="SSF47336">
    <property type="entry name" value="ACP-like"/>
    <property type="match status" value="1"/>
</dbReference>
<evidence type="ECO:0000259" key="4">
    <source>
        <dbReference type="Pfam" id="PF07993"/>
    </source>
</evidence>
<dbReference type="PANTHER" id="PTHR43439:SF2">
    <property type="entry name" value="ENZYME, PUTATIVE (JCVI)-RELATED"/>
    <property type="match status" value="1"/>
</dbReference>
<gene>
    <name evidence="5" type="ORF">OE88DRAFT_1660616</name>
</gene>
<evidence type="ECO:0000256" key="1">
    <source>
        <dbReference type="ARBA" id="ARBA00022450"/>
    </source>
</evidence>
<dbReference type="SUPFAM" id="SSF56801">
    <property type="entry name" value="Acetyl-CoA synthetase-like"/>
    <property type="match status" value="1"/>
</dbReference>
<reference evidence="5 6" key="1">
    <citation type="journal article" date="2019" name="Nat. Ecol. Evol.">
        <title>Megaphylogeny resolves global patterns of mushroom evolution.</title>
        <authorList>
            <person name="Varga T."/>
            <person name="Krizsan K."/>
            <person name="Foldi C."/>
            <person name="Dima B."/>
            <person name="Sanchez-Garcia M."/>
            <person name="Sanchez-Ramirez S."/>
            <person name="Szollosi G.J."/>
            <person name="Szarkandi J.G."/>
            <person name="Papp V."/>
            <person name="Albert L."/>
            <person name="Andreopoulos W."/>
            <person name="Angelini C."/>
            <person name="Antonin V."/>
            <person name="Barry K.W."/>
            <person name="Bougher N.L."/>
            <person name="Buchanan P."/>
            <person name="Buyck B."/>
            <person name="Bense V."/>
            <person name="Catcheside P."/>
            <person name="Chovatia M."/>
            <person name="Cooper J."/>
            <person name="Damon W."/>
            <person name="Desjardin D."/>
            <person name="Finy P."/>
            <person name="Geml J."/>
            <person name="Haridas S."/>
            <person name="Hughes K."/>
            <person name="Justo A."/>
            <person name="Karasinski D."/>
            <person name="Kautmanova I."/>
            <person name="Kiss B."/>
            <person name="Kocsube S."/>
            <person name="Kotiranta H."/>
            <person name="LaButti K.M."/>
            <person name="Lechner B.E."/>
            <person name="Liimatainen K."/>
            <person name="Lipzen A."/>
            <person name="Lukacs Z."/>
            <person name="Mihaltcheva S."/>
            <person name="Morgado L.N."/>
            <person name="Niskanen T."/>
            <person name="Noordeloos M.E."/>
            <person name="Ohm R.A."/>
            <person name="Ortiz-Santana B."/>
            <person name="Ovrebo C."/>
            <person name="Racz N."/>
            <person name="Riley R."/>
            <person name="Savchenko A."/>
            <person name="Shiryaev A."/>
            <person name="Soop K."/>
            <person name="Spirin V."/>
            <person name="Szebenyi C."/>
            <person name="Tomsovsky M."/>
            <person name="Tulloss R.E."/>
            <person name="Uehling J."/>
            <person name="Grigoriev I.V."/>
            <person name="Vagvolgyi C."/>
            <person name="Papp T."/>
            <person name="Martin F.M."/>
            <person name="Miettinen O."/>
            <person name="Hibbett D.S."/>
            <person name="Nagy L.G."/>
        </authorList>
    </citation>
    <scope>NUCLEOTIDE SEQUENCE [LARGE SCALE GENOMIC DNA]</scope>
    <source>
        <strain evidence="5 6">OMC1185</strain>
    </source>
</reference>
<dbReference type="InterPro" id="IPR000873">
    <property type="entry name" value="AMP-dep_synth/lig_dom"/>
</dbReference>
<keyword evidence="2" id="KW-0597">Phosphoprotein</keyword>
<dbReference type="InterPro" id="IPR013120">
    <property type="entry name" value="FAR_NAD-bd"/>
</dbReference>
<evidence type="ECO:0000313" key="5">
    <source>
        <dbReference type="EMBL" id="TFK50327.1"/>
    </source>
</evidence>
<evidence type="ECO:0000259" key="3">
    <source>
        <dbReference type="Pfam" id="PF00501"/>
    </source>
</evidence>
<name>A0A5C3MZ65_9AGAM</name>
<dbReference type="InterPro" id="IPR051414">
    <property type="entry name" value="Adenylate-forming_Reductase"/>
</dbReference>
<dbReference type="Gene3D" id="1.10.1200.10">
    <property type="entry name" value="ACP-like"/>
    <property type="match status" value="1"/>
</dbReference>
<dbReference type="EMBL" id="ML213513">
    <property type="protein sequence ID" value="TFK50327.1"/>
    <property type="molecule type" value="Genomic_DNA"/>
</dbReference>
<dbReference type="InterPro" id="IPR036736">
    <property type="entry name" value="ACP-like_sf"/>
</dbReference>
<dbReference type="OrthoDB" id="429813at2759"/>
<protein>
    <submittedName>
        <fullName evidence="5">Acetyl-CoA synthetase-like protein</fullName>
    </submittedName>
</protein>
<sequence length="1084" mass="120136">MLYSDEDKIPSTPGYPDKMVDVSDIPLQHGLSHPTWKQPPLDGSLCISEIQDWCSETNAEHELFRYVTGEGKVRSIRWGEGGMAFHRAARITLKYIHEEEQNKGARVLGILANADTYTYFALMAGIMRAGHTAFPISTRNSDIAVGHLVRTSNVKYLFVSKDHAMQTLAHAACKRLSNEGYEVRIVPMPTFAELYEGDGELFEPLPSMKRPSGSQTGMILHSSGSTAFPKPIHLTQRIMLQWARLPYFGEADMCGEILSSHSLPMFHAMGAILVMWTASTGLIMSSFAPVDPPVVPTPERVFEEAVATDSTLIFCVPAFIEFWSRDAARVERLKQFKSVIFAGAPMTKSVGDVLIEQGVALVPFYGGTEFGCVTTFLAKGPERDGWEWFRLSRHVKPAFIAQEGRDDVFELVCVDCDSHTPAVLNFVVDGDQAYATSDLLVRHPSNPDLWRVFGRADDQIMHSTGEKTNPGPLEAIICRDPRISHAVMFGRGKFHAGVIVQPKPGHEIDPHNGEDLAIFRNEIWPTIEKANDFAPTHSRIFKEMIIAANQNKPFPLTAKGTPRRHVVIQDYEQEIEDAYAAVRDSSQTGLEPPASWTLKDSESFVKNVVDSVLKQKVDYEDDFFQNGCDSLEATWIRNTVLHALRTSKIRTQDIPYNFVYEHPTVRSLARFLAETAGTVSVSGASIVEAMESMTRTYSQNFPEHGPVTPDPGDEHILLTGSTGGFGSYILAELLALPSVSRVYAVNRKNQKSDKSLDERQRAVLEERGLNTDILDSKKLVLLEGDTASVNLGLPRDTIVEIRSSVTCIIHNAWRVDFNVSLQSMEPTVRGTRNLIDLALSSPHASPPRFLFISSLSVYRNWTEGMAPEKAIVNPQTAVGSGYSESKWVAEKVLEICASATSLEPTIIRVGQLSGGPNGSWNTAEWVPALVKSSQTMGCLPDVTGSVSWLPSHLAAQALVEMRKSSAPYLHLAHPKAVPWSRIFQAFAEKLGIQLTPYRNWLANLESHAKADSQVELEIPALRILGFFRAGDKEQSTGEGEAMGFPTLATDEAVKETPVLLRLEGLGKNDVDKWVQYWRQVQFLS</sequence>
<dbReference type="InterPro" id="IPR036291">
    <property type="entry name" value="NAD(P)-bd_dom_sf"/>
</dbReference>